<sequence length="233" mass="23860">MNLAELAWPQLRRPRLLAVPVGATEQHGPHLPCTVDTDIAVALCDRLAGHREVVVAPPVTYGSSGEHAGFPGTLSIGQRAVELLLTELGRSADAFAGAVLVSCHGGNAVPVRKAVRTLRAESRQVLAWSPSGPPDDSHAGRTETAVMLALRPDAVQPDRAAAGNTAPLPELIDELRAGGVAAASPTGVLGDPCGATAEEGIRILDEWTNALVAAVDAEFPDQEPCAGGAGSGS</sequence>
<gene>
    <name evidence="6" type="primary">mftE</name>
    <name evidence="6" type="ORF">ACFQRI_15270</name>
</gene>
<evidence type="ECO:0000313" key="6">
    <source>
        <dbReference type="EMBL" id="MFC7342763.1"/>
    </source>
</evidence>
<keyword evidence="4" id="KW-0862">Zinc</keyword>
<evidence type="ECO:0000256" key="2">
    <source>
        <dbReference type="ARBA" id="ARBA00022723"/>
    </source>
</evidence>
<comment type="similarity">
    <text evidence="5">Belongs to the creatininase superfamily.</text>
</comment>
<dbReference type="InterPro" id="IPR024087">
    <property type="entry name" value="Creatininase-like_sf"/>
</dbReference>
<reference evidence="7" key="1">
    <citation type="journal article" date="2019" name="Int. J. Syst. Evol. Microbiol.">
        <title>The Global Catalogue of Microorganisms (GCM) 10K type strain sequencing project: providing services to taxonomists for standard genome sequencing and annotation.</title>
        <authorList>
            <consortium name="The Broad Institute Genomics Platform"/>
            <consortium name="The Broad Institute Genome Sequencing Center for Infectious Disease"/>
            <person name="Wu L."/>
            <person name="Ma J."/>
        </authorList>
    </citation>
    <scope>NUCLEOTIDE SEQUENCE [LARGE SCALE GENOMIC DNA]</scope>
    <source>
        <strain evidence="7">WLHS5</strain>
    </source>
</reference>
<keyword evidence="2" id="KW-0479">Metal-binding</keyword>
<evidence type="ECO:0000313" key="7">
    <source>
        <dbReference type="Proteomes" id="UP001596504"/>
    </source>
</evidence>
<dbReference type="EMBL" id="JBHTCJ010000007">
    <property type="protein sequence ID" value="MFC7342763.1"/>
    <property type="molecule type" value="Genomic_DNA"/>
</dbReference>
<evidence type="ECO:0000256" key="3">
    <source>
        <dbReference type="ARBA" id="ARBA00022801"/>
    </source>
</evidence>
<dbReference type="SUPFAM" id="SSF102215">
    <property type="entry name" value="Creatininase"/>
    <property type="match status" value="1"/>
</dbReference>
<evidence type="ECO:0000256" key="4">
    <source>
        <dbReference type="ARBA" id="ARBA00022833"/>
    </source>
</evidence>
<keyword evidence="3" id="KW-0378">Hydrolase</keyword>
<protein>
    <submittedName>
        <fullName evidence="6">Mycofactocin biosynthesis peptidyl-dipeptidase MftE</fullName>
    </submittedName>
</protein>
<dbReference type="Proteomes" id="UP001596504">
    <property type="component" value="Unassembled WGS sequence"/>
</dbReference>
<organism evidence="6 7">
    <name type="scientific">Saccharopolyspora griseoalba</name>
    <dbReference type="NCBI Taxonomy" id="1431848"/>
    <lineage>
        <taxon>Bacteria</taxon>
        <taxon>Bacillati</taxon>
        <taxon>Actinomycetota</taxon>
        <taxon>Actinomycetes</taxon>
        <taxon>Pseudonocardiales</taxon>
        <taxon>Pseudonocardiaceae</taxon>
        <taxon>Saccharopolyspora</taxon>
    </lineage>
</organism>
<name>A0ABW2LN31_9PSEU</name>
<dbReference type="InterPro" id="IPR003785">
    <property type="entry name" value="Creatininase/forma_Hydrolase"/>
</dbReference>
<proteinExistence type="inferred from homology"/>
<evidence type="ECO:0000256" key="1">
    <source>
        <dbReference type="ARBA" id="ARBA00001947"/>
    </source>
</evidence>
<dbReference type="PANTHER" id="PTHR35005:SF1">
    <property type="entry name" value="2-AMINO-5-FORMYLAMINO-6-RIBOSYLAMINOPYRIMIDIN-4(3H)-ONE 5'-MONOPHOSPHATE DEFORMYLASE"/>
    <property type="match status" value="1"/>
</dbReference>
<keyword evidence="7" id="KW-1185">Reference proteome</keyword>
<accession>A0ABW2LN31</accession>
<dbReference type="RefSeq" id="WP_380668981.1">
    <property type="nucleotide sequence ID" value="NZ_JBHTCJ010000007.1"/>
</dbReference>
<dbReference type="Pfam" id="PF02633">
    <property type="entry name" value="Creatininase"/>
    <property type="match status" value="1"/>
</dbReference>
<dbReference type="NCBIfam" id="TIGR03964">
    <property type="entry name" value="mycofact_creat"/>
    <property type="match status" value="1"/>
</dbReference>
<evidence type="ECO:0000256" key="5">
    <source>
        <dbReference type="ARBA" id="ARBA00024029"/>
    </source>
</evidence>
<dbReference type="InterPro" id="IPR023871">
    <property type="entry name" value="MftE"/>
</dbReference>
<comment type="cofactor">
    <cofactor evidence="1">
        <name>Zn(2+)</name>
        <dbReference type="ChEBI" id="CHEBI:29105"/>
    </cofactor>
</comment>
<dbReference type="PANTHER" id="PTHR35005">
    <property type="entry name" value="3-DEHYDRO-SCYLLO-INOSOSE HYDROLASE"/>
    <property type="match status" value="1"/>
</dbReference>
<dbReference type="Gene3D" id="3.40.50.10310">
    <property type="entry name" value="Creatininase"/>
    <property type="match status" value="1"/>
</dbReference>
<comment type="caution">
    <text evidence="6">The sequence shown here is derived from an EMBL/GenBank/DDBJ whole genome shotgun (WGS) entry which is preliminary data.</text>
</comment>